<gene>
    <name evidence="2" type="ORF">HINF_LOCUS18696</name>
    <name evidence="3" type="ORF">HINF_LOCUS33416</name>
</gene>
<accession>A0AA86P3H1</accession>
<proteinExistence type="predicted"/>
<comment type="caution">
    <text evidence="2">The sequence shown here is derived from an EMBL/GenBank/DDBJ whole genome shotgun (WGS) entry which is preliminary data.</text>
</comment>
<dbReference type="AlphaFoldDB" id="A0AA86P3H1"/>
<keyword evidence="1" id="KW-0472">Membrane</keyword>
<feature type="transmembrane region" description="Helical" evidence="1">
    <location>
        <begin position="524"/>
        <end position="548"/>
    </location>
</feature>
<evidence type="ECO:0000313" key="4">
    <source>
        <dbReference type="Proteomes" id="UP001642409"/>
    </source>
</evidence>
<keyword evidence="1" id="KW-0812">Transmembrane</keyword>
<sequence>MICLTIILSDVVQQTFKSCFSPRSFLRGNIQTNELTLHMIPFEHIDEVKEYNQCKTALDKMNVQVFLHFDSVSFPRANEPQVYFKYAYNQETQVVFKIPDADYAAIMNKRTAVFELRYDITYVIVNSSVAAIEHTKYNGTGCFADIAMKYTMYGDIELLATPNECVVNFAAGVTVSFDYTSGSQNKQIPVHACTAQCQDGEYNSTSANFVEISLYRVRKEDVDAQLLSDFYAAFVANRLVKVSLNLRFNTNGVQTTITQFISNKTASDTLGCVANDQVTDTYYGLSLFTILNSDGAMIQIRDVLTNKMNCDTLAAAQVKLDHYMVQSQVVDRRQLTVPLAEYNEQIGLQLQADESYENFREKVFVSQETHSLIVLSFQDANGVIVYEICTYILTNIGCFEKQQLHLYKDKQCLRIQFEPLEKCRSQLLNATDRNSIALYYQDGTKYIAVGQYNLRTMMNYSQYDLEICYDCANYDETQTYAESSCNRNYDLFKKKLTNSNVFFVYTSFFEQITSSNVLTEYQTIFVPLIITAVILTAFVVVLVSVVSFR</sequence>
<name>A0AA86P3H1_9EUKA</name>
<keyword evidence="4" id="KW-1185">Reference proteome</keyword>
<organism evidence="2">
    <name type="scientific">Hexamita inflata</name>
    <dbReference type="NCBI Taxonomy" id="28002"/>
    <lineage>
        <taxon>Eukaryota</taxon>
        <taxon>Metamonada</taxon>
        <taxon>Diplomonadida</taxon>
        <taxon>Hexamitidae</taxon>
        <taxon>Hexamitinae</taxon>
        <taxon>Hexamita</taxon>
    </lineage>
</organism>
<dbReference type="EMBL" id="CATOUU010000471">
    <property type="protein sequence ID" value="CAI9931051.1"/>
    <property type="molecule type" value="Genomic_DNA"/>
</dbReference>
<dbReference type="Proteomes" id="UP001642409">
    <property type="component" value="Unassembled WGS sequence"/>
</dbReference>
<evidence type="ECO:0000313" key="3">
    <source>
        <dbReference type="EMBL" id="CAL6030539.1"/>
    </source>
</evidence>
<evidence type="ECO:0000256" key="1">
    <source>
        <dbReference type="SAM" id="Phobius"/>
    </source>
</evidence>
<dbReference type="EMBL" id="CAXDID020000116">
    <property type="protein sequence ID" value="CAL6030539.1"/>
    <property type="molecule type" value="Genomic_DNA"/>
</dbReference>
<evidence type="ECO:0000313" key="2">
    <source>
        <dbReference type="EMBL" id="CAI9931051.1"/>
    </source>
</evidence>
<reference evidence="2" key="1">
    <citation type="submission" date="2023-06" db="EMBL/GenBank/DDBJ databases">
        <authorList>
            <person name="Kurt Z."/>
        </authorList>
    </citation>
    <scope>NUCLEOTIDE SEQUENCE</scope>
</reference>
<protein>
    <submittedName>
        <fullName evidence="2">Uncharacterized protein</fullName>
    </submittedName>
</protein>
<keyword evidence="1" id="KW-1133">Transmembrane helix</keyword>
<reference evidence="3 4" key="2">
    <citation type="submission" date="2024-07" db="EMBL/GenBank/DDBJ databases">
        <authorList>
            <person name="Akdeniz Z."/>
        </authorList>
    </citation>
    <scope>NUCLEOTIDE SEQUENCE [LARGE SCALE GENOMIC DNA]</scope>
</reference>